<feature type="domain" description="HTH gntR-type" evidence="5">
    <location>
        <begin position="3"/>
        <end position="71"/>
    </location>
</feature>
<sequence length="370" mass="40514">MSRTLYREVYEALRSSIESGELAVGERLPRDSELMERFDVGAITVKRALTLLRDEGYLSRRPRHGTFVVSREGGEAPPPAPRPGDQLIGCVLTDFDDTFGTRMLAGLIDAAQPDTSLVVRRSLGDGAREDTMVRALAAAGARAIILQPSSSEFVPPAVLELITRGFPVVILDRVYDGLPVSSVCSDNVTAGRVATDYLFSLGHERLGLISSDSEVSTVRDRRAGFVAAHAHHHVPHDPANEFRATRSTVPGSYATPDDDVRALTGYLAERRDLQGVVVTEYHLAVLVLEAARELGIRMPEDLSIVCFDHPGQFFDRGRFEFTHIEQDEAAMGHTAFELALDLTRDGSRVERVALDTRLVVGESTAPRRPA</sequence>
<dbReference type="InterPro" id="IPR000524">
    <property type="entry name" value="Tscrpt_reg_HTH_GntR"/>
</dbReference>
<evidence type="ECO:0000313" key="6">
    <source>
        <dbReference type="EMBL" id="ROR96700.1"/>
    </source>
</evidence>
<dbReference type="SUPFAM" id="SSF53822">
    <property type="entry name" value="Periplasmic binding protein-like I"/>
    <property type="match status" value="1"/>
</dbReference>
<dbReference type="RefSeq" id="WP_123738840.1">
    <property type="nucleotide sequence ID" value="NZ_CALFQU010000019.1"/>
</dbReference>
<organism evidence="6 7">
    <name type="scientific">Salana multivorans</name>
    <dbReference type="NCBI Taxonomy" id="120377"/>
    <lineage>
        <taxon>Bacteria</taxon>
        <taxon>Bacillati</taxon>
        <taxon>Actinomycetota</taxon>
        <taxon>Actinomycetes</taxon>
        <taxon>Micrococcales</taxon>
        <taxon>Beutenbergiaceae</taxon>
        <taxon>Salana</taxon>
    </lineage>
</organism>
<dbReference type="PROSITE" id="PS50949">
    <property type="entry name" value="HTH_GNTR"/>
    <property type="match status" value="1"/>
</dbReference>
<dbReference type="CDD" id="cd07377">
    <property type="entry name" value="WHTH_GntR"/>
    <property type="match status" value="1"/>
</dbReference>
<evidence type="ECO:0000256" key="1">
    <source>
        <dbReference type="ARBA" id="ARBA00022491"/>
    </source>
</evidence>
<dbReference type="InterPro" id="IPR036390">
    <property type="entry name" value="WH_DNA-bd_sf"/>
</dbReference>
<name>A0A3N2DA88_9MICO</name>
<dbReference type="Gene3D" id="1.10.10.10">
    <property type="entry name" value="Winged helix-like DNA-binding domain superfamily/Winged helix DNA-binding domain"/>
    <property type="match status" value="1"/>
</dbReference>
<dbReference type="GO" id="GO:0000976">
    <property type="term" value="F:transcription cis-regulatory region binding"/>
    <property type="evidence" value="ECO:0007669"/>
    <property type="project" value="TreeGrafter"/>
</dbReference>
<dbReference type="InterPro" id="IPR046335">
    <property type="entry name" value="LacI/GalR-like_sensor"/>
</dbReference>
<comment type="caution">
    <text evidence="6">The sequence shown here is derived from an EMBL/GenBank/DDBJ whole genome shotgun (WGS) entry which is preliminary data.</text>
</comment>
<gene>
    <name evidence="6" type="ORF">EDD28_1290</name>
</gene>
<dbReference type="InterPro" id="IPR036388">
    <property type="entry name" value="WH-like_DNA-bd_sf"/>
</dbReference>
<evidence type="ECO:0000256" key="3">
    <source>
        <dbReference type="ARBA" id="ARBA00023125"/>
    </source>
</evidence>
<evidence type="ECO:0000256" key="4">
    <source>
        <dbReference type="ARBA" id="ARBA00023163"/>
    </source>
</evidence>
<accession>A0A3N2DA88</accession>
<reference evidence="6 7" key="1">
    <citation type="submission" date="2018-11" db="EMBL/GenBank/DDBJ databases">
        <title>Sequencing the genomes of 1000 actinobacteria strains.</title>
        <authorList>
            <person name="Klenk H.-P."/>
        </authorList>
    </citation>
    <scope>NUCLEOTIDE SEQUENCE [LARGE SCALE GENOMIC DNA]</scope>
    <source>
        <strain evidence="6 7">DSM 13521</strain>
    </source>
</reference>
<evidence type="ECO:0000259" key="5">
    <source>
        <dbReference type="PROSITE" id="PS50949"/>
    </source>
</evidence>
<protein>
    <submittedName>
        <fullName evidence="6">GntR family transcriptional regulator</fullName>
    </submittedName>
</protein>
<dbReference type="GO" id="GO:0003700">
    <property type="term" value="F:DNA-binding transcription factor activity"/>
    <property type="evidence" value="ECO:0007669"/>
    <property type="project" value="InterPro"/>
</dbReference>
<keyword evidence="1" id="KW-0678">Repressor</keyword>
<dbReference type="InterPro" id="IPR028082">
    <property type="entry name" value="Peripla_BP_I"/>
</dbReference>
<keyword evidence="7" id="KW-1185">Reference proteome</keyword>
<dbReference type="PANTHER" id="PTHR30146">
    <property type="entry name" value="LACI-RELATED TRANSCRIPTIONAL REPRESSOR"/>
    <property type="match status" value="1"/>
</dbReference>
<dbReference type="Pfam" id="PF13377">
    <property type="entry name" value="Peripla_BP_3"/>
    <property type="match status" value="1"/>
</dbReference>
<dbReference type="AlphaFoldDB" id="A0A3N2DA88"/>
<dbReference type="Proteomes" id="UP000275356">
    <property type="component" value="Unassembled WGS sequence"/>
</dbReference>
<evidence type="ECO:0000256" key="2">
    <source>
        <dbReference type="ARBA" id="ARBA00023015"/>
    </source>
</evidence>
<keyword evidence="2" id="KW-0805">Transcription regulation</keyword>
<dbReference type="EMBL" id="RKHQ01000001">
    <property type="protein sequence ID" value="ROR96700.1"/>
    <property type="molecule type" value="Genomic_DNA"/>
</dbReference>
<dbReference type="Gene3D" id="3.40.50.2300">
    <property type="match status" value="2"/>
</dbReference>
<keyword evidence="3" id="KW-0238">DNA-binding</keyword>
<dbReference type="OrthoDB" id="9799482at2"/>
<evidence type="ECO:0000313" key="7">
    <source>
        <dbReference type="Proteomes" id="UP000275356"/>
    </source>
</evidence>
<proteinExistence type="predicted"/>
<dbReference type="CDD" id="cd06267">
    <property type="entry name" value="PBP1_LacI_sugar_binding-like"/>
    <property type="match status" value="1"/>
</dbReference>
<dbReference type="SMART" id="SM00345">
    <property type="entry name" value="HTH_GNTR"/>
    <property type="match status" value="1"/>
</dbReference>
<dbReference type="PANTHER" id="PTHR30146:SF95">
    <property type="entry name" value="RIBOSE OPERON REPRESSOR"/>
    <property type="match status" value="1"/>
</dbReference>
<dbReference type="Pfam" id="PF00392">
    <property type="entry name" value="GntR"/>
    <property type="match status" value="1"/>
</dbReference>
<keyword evidence="4" id="KW-0804">Transcription</keyword>
<dbReference type="SUPFAM" id="SSF46785">
    <property type="entry name" value="Winged helix' DNA-binding domain"/>
    <property type="match status" value="1"/>
</dbReference>